<dbReference type="EMBL" id="JAEHOD010000005">
    <property type="protein sequence ID" value="KAG2452494.1"/>
    <property type="molecule type" value="Genomic_DNA"/>
</dbReference>
<dbReference type="Proteomes" id="UP000613740">
    <property type="component" value="Unassembled WGS sequence"/>
</dbReference>
<protein>
    <submittedName>
        <fullName evidence="1">Uncharacterized protein</fullName>
    </submittedName>
</protein>
<reference evidence="1" key="1">
    <citation type="journal article" date="2020" name="bioRxiv">
        <title>Comparative genomics of Chlamydomonas.</title>
        <authorList>
            <person name="Craig R.J."/>
            <person name="Hasan A.R."/>
            <person name="Ness R.W."/>
            <person name="Keightley P.D."/>
        </authorList>
    </citation>
    <scope>NUCLEOTIDE SEQUENCE</scope>
    <source>
        <strain evidence="1">CCAP 11/173</strain>
    </source>
</reference>
<dbReference type="AlphaFoldDB" id="A0A835WSA9"/>
<evidence type="ECO:0000313" key="1">
    <source>
        <dbReference type="EMBL" id="KAG2452494.1"/>
    </source>
</evidence>
<accession>A0A835WSA9</accession>
<sequence length="160" mass="17657">MAASSTGADALAVIDAENWRIRCKKEQSAANVYRDDWSFLIRPDTPGHLKLPHARATIKYHSGGGGYTLLQKKIPLIGSDAEKALEQEKEYLATASVTGSRPTTALQATLFSHSQRMEHITSTDCALQQTSRVYGSRHTLEQFGVSQHGIRETRSKLPPH</sequence>
<gene>
    <name evidence="1" type="ORF">HYH02_002733</name>
</gene>
<organism evidence="1 2">
    <name type="scientific">Chlamydomonas schloesseri</name>
    <dbReference type="NCBI Taxonomy" id="2026947"/>
    <lineage>
        <taxon>Eukaryota</taxon>
        <taxon>Viridiplantae</taxon>
        <taxon>Chlorophyta</taxon>
        <taxon>core chlorophytes</taxon>
        <taxon>Chlorophyceae</taxon>
        <taxon>CS clade</taxon>
        <taxon>Chlamydomonadales</taxon>
        <taxon>Chlamydomonadaceae</taxon>
        <taxon>Chlamydomonas</taxon>
    </lineage>
</organism>
<proteinExistence type="predicted"/>
<comment type="caution">
    <text evidence="1">The sequence shown here is derived from an EMBL/GenBank/DDBJ whole genome shotgun (WGS) entry which is preliminary data.</text>
</comment>
<evidence type="ECO:0000313" key="2">
    <source>
        <dbReference type="Proteomes" id="UP000613740"/>
    </source>
</evidence>
<keyword evidence="2" id="KW-1185">Reference proteome</keyword>
<name>A0A835WSA9_9CHLO</name>
<dbReference type="OrthoDB" id="523486at2759"/>